<evidence type="ECO:0000313" key="1">
    <source>
        <dbReference type="EMBL" id="SHI88060.1"/>
    </source>
</evidence>
<dbReference type="Proteomes" id="UP000184543">
    <property type="component" value="Unassembled WGS sequence"/>
</dbReference>
<accession>A0A1M6ERU3</accession>
<dbReference type="GO" id="GO:0016740">
    <property type="term" value="F:transferase activity"/>
    <property type="evidence" value="ECO:0007669"/>
    <property type="project" value="UniProtKB-KW"/>
</dbReference>
<reference evidence="2" key="1">
    <citation type="submission" date="2016-11" db="EMBL/GenBank/DDBJ databases">
        <authorList>
            <person name="Varghese N."/>
            <person name="Submissions S."/>
        </authorList>
    </citation>
    <scope>NUCLEOTIDE SEQUENCE [LARGE SCALE GENOMIC DNA]</scope>
    <source>
        <strain evidence="2">DSM 19858</strain>
    </source>
</reference>
<gene>
    <name evidence="1" type="ORF">SAMN04488513_102152</name>
</gene>
<evidence type="ECO:0000313" key="2">
    <source>
        <dbReference type="Proteomes" id="UP000184543"/>
    </source>
</evidence>
<dbReference type="STRING" id="192903.SAMN04488513_102152"/>
<dbReference type="Gene3D" id="3.40.50.2000">
    <property type="entry name" value="Glycogen Phosphorylase B"/>
    <property type="match status" value="1"/>
</dbReference>
<dbReference type="Pfam" id="PF13692">
    <property type="entry name" value="Glyco_trans_1_4"/>
    <property type="match status" value="1"/>
</dbReference>
<dbReference type="AlphaFoldDB" id="A0A1M6ERU3"/>
<sequence>MIIGYTWPEPESTAAGNRMHQLLLFFLSLDYKIVFASTAKASERSLALADMGIETKAILLNDPGFDRYVARLQPEVVLFDRFLTEEQFGWRVAEFAPGALRILDTEDLHSLRAIRERNHKKGIDFSLSEWLKSDVAKRELASIYRSDLSLIISSYEMELLSVLNIDDRLLLHLPFMVETLTDADTEQWPSYSDRSGFVCIGNGKHQPNIDALRWLKSQIWPRIKKGLPEAKLNVYGAYLPQSIMQMHHAREGFLVKGWVEDADSVMKMARLNLAPLRFGAGIKGKLLLGMTCGTPSVTTSIGAEGMCGTLAWNGKIEDDAEGFARAAIHLYENECEWKKAQEKGVALVNGLYGKERHEALFKDRIQALSEGLEEHRLRNLTGSLLQHHTLNATKYMAKWIEEKKASGK</sequence>
<dbReference type="SUPFAM" id="SSF53756">
    <property type="entry name" value="UDP-Glycosyltransferase/glycogen phosphorylase"/>
    <property type="match status" value="1"/>
</dbReference>
<keyword evidence="1" id="KW-0808">Transferase</keyword>
<keyword evidence="2" id="KW-1185">Reference proteome</keyword>
<dbReference type="EMBL" id="FQYU01000002">
    <property type="protein sequence ID" value="SHI88060.1"/>
    <property type="molecule type" value="Genomic_DNA"/>
</dbReference>
<organism evidence="1 2">
    <name type="scientific">Pseudozobellia thermophila</name>
    <dbReference type="NCBI Taxonomy" id="192903"/>
    <lineage>
        <taxon>Bacteria</taxon>
        <taxon>Pseudomonadati</taxon>
        <taxon>Bacteroidota</taxon>
        <taxon>Flavobacteriia</taxon>
        <taxon>Flavobacteriales</taxon>
        <taxon>Flavobacteriaceae</taxon>
        <taxon>Pseudozobellia</taxon>
    </lineage>
</organism>
<protein>
    <submittedName>
        <fullName evidence="1">Glycosyltransferase involved in cell wall bisynthesis</fullName>
    </submittedName>
</protein>
<proteinExistence type="predicted"/>
<name>A0A1M6ERU3_9FLAO</name>